<sequence length="350" mass="37497">MSRSKRKLEHINYAISTGQKRTHGLDDISFVHNSLPGIALQDVSLRTKIGELSISSPIFINAMTGGGGEKTEKINALLAEVAKICDLPIAVGSQMAAIKDISQSRSFEIVRKVHKNGIVFANIGSEASVEQAQKAVDMIDANALQIHLNVIQELVMPEGDRDFTGVLNRIEAIVNKLTVPVIVKEVGFGMSKQTVSKLKGIGVSIVDVGGFGGTNFATVENQRRSKQLEQFNDWGIPTSVSIGEAKASSPSISILASGGIQTSSEIAKAVSLGASAVGVAGYFLKILLEDGQEALINEIQHMQDGLKIIMTALGTKSVNELQNAPIVIRGETLSWFEQRAINIQNLAQKK</sequence>
<comment type="caution">
    <text evidence="13">The sequence shown here is derived from an EMBL/GenBank/DDBJ whole genome shotgun (WGS) entry which is preliminary data.</text>
</comment>
<evidence type="ECO:0000256" key="3">
    <source>
        <dbReference type="ARBA" id="ARBA00022630"/>
    </source>
</evidence>
<evidence type="ECO:0000256" key="6">
    <source>
        <dbReference type="ARBA" id="ARBA00022842"/>
    </source>
</evidence>
<dbReference type="SMART" id="SM01240">
    <property type="entry name" value="IMPDH"/>
    <property type="match status" value="1"/>
</dbReference>
<keyword evidence="4 11" id="KW-0288">FMN</keyword>
<dbReference type="InterPro" id="IPR011179">
    <property type="entry name" value="IPdP_isomerase"/>
</dbReference>
<dbReference type="HAMAP" id="MF_00354">
    <property type="entry name" value="Idi_2"/>
    <property type="match status" value="1"/>
</dbReference>
<dbReference type="Gene3D" id="3.20.20.70">
    <property type="entry name" value="Aldolase class I"/>
    <property type="match status" value="1"/>
</dbReference>
<comment type="cofactor">
    <cofactor evidence="11">
        <name>Mg(2+)</name>
        <dbReference type="ChEBI" id="CHEBI:18420"/>
    </cofactor>
</comment>
<evidence type="ECO:0000256" key="1">
    <source>
        <dbReference type="ARBA" id="ARBA00001917"/>
    </source>
</evidence>
<keyword evidence="6 11" id="KW-0460">Magnesium</keyword>
<feature type="binding site" evidence="11">
    <location>
        <position position="214"/>
    </location>
    <ligand>
        <name>FMN</name>
        <dbReference type="ChEBI" id="CHEBI:58210"/>
    </ligand>
</feature>
<dbReference type="GO" id="GO:0008299">
    <property type="term" value="P:isoprenoid biosynthetic process"/>
    <property type="evidence" value="ECO:0007669"/>
    <property type="project" value="UniProtKB-UniRule"/>
</dbReference>
<dbReference type="GO" id="GO:0070402">
    <property type="term" value="F:NADPH binding"/>
    <property type="evidence" value="ECO:0007669"/>
    <property type="project" value="UniProtKB-UniRule"/>
</dbReference>
<evidence type="ECO:0000256" key="10">
    <source>
        <dbReference type="ARBA" id="ARBA00025810"/>
    </source>
</evidence>
<feature type="binding site" evidence="11">
    <location>
        <position position="184"/>
    </location>
    <ligand>
        <name>FMN</name>
        <dbReference type="ChEBI" id="CHEBI:58210"/>
    </ligand>
</feature>
<accession>A0A263BUL1</accession>
<dbReference type="GO" id="GO:0004452">
    <property type="term" value="F:isopentenyl-diphosphate delta-isomerase activity"/>
    <property type="evidence" value="ECO:0007669"/>
    <property type="project" value="UniProtKB-UniRule"/>
</dbReference>
<comment type="subunit">
    <text evidence="10 11">Homooctamer. Dimer of tetramers.</text>
</comment>
<evidence type="ECO:0000259" key="12">
    <source>
        <dbReference type="Pfam" id="PF01070"/>
    </source>
</evidence>
<evidence type="ECO:0000256" key="9">
    <source>
        <dbReference type="ARBA" id="ARBA00023235"/>
    </source>
</evidence>
<comment type="cofactor">
    <cofactor evidence="11">
        <name>NADPH</name>
        <dbReference type="ChEBI" id="CHEBI:57783"/>
    </cofactor>
</comment>
<keyword evidence="7 11" id="KW-0521">NADP</keyword>
<dbReference type="CDD" id="cd02811">
    <property type="entry name" value="IDI-2_FMN"/>
    <property type="match status" value="1"/>
</dbReference>
<feature type="binding site" evidence="11">
    <location>
        <position position="122"/>
    </location>
    <ligand>
        <name>FMN</name>
        <dbReference type="ChEBI" id="CHEBI:58210"/>
    </ligand>
</feature>
<name>A0A263BUL1_9BACI</name>
<evidence type="ECO:0000256" key="4">
    <source>
        <dbReference type="ARBA" id="ARBA00022643"/>
    </source>
</evidence>
<evidence type="ECO:0000256" key="8">
    <source>
        <dbReference type="ARBA" id="ARBA00023229"/>
    </source>
</evidence>
<keyword evidence="8 11" id="KW-0414">Isoprene biosynthesis</keyword>
<dbReference type="PANTHER" id="PTHR43665">
    <property type="entry name" value="ISOPENTENYL-DIPHOSPHATE DELTA-ISOMERASE"/>
    <property type="match status" value="1"/>
</dbReference>
<comment type="catalytic activity">
    <reaction evidence="11">
        <text>isopentenyl diphosphate = dimethylallyl diphosphate</text>
        <dbReference type="Rhea" id="RHEA:23284"/>
        <dbReference type="ChEBI" id="CHEBI:57623"/>
        <dbReference type="ChEBI" id="CHEBI:128769"/>
        <dbReference type="EC" id="5.3.3.2"/>
    </reaction>
</comment>
<feature type="domain" description="FMN-dependent dehydrogenase" evidence="12">
    <location>
        <begin position="168"/>
        <end position="324"/>
    </location>
</feature>
<dbReference type="GO" id="GO:0000287">
    <property type="term" value="F:magnesium ion binding"/>
    <property type="evidence" value="ECO:0007669"/>
    <property type="project" value="UniProtKB-UniRule"/>
</dbReference>
<comment type="similarity">
    <text evidence="11">Belongs to the IPP isomerase type 2 family.</text>
</comment>
<evidence type="ECO:0000256" key="7">
    <source>
        <dbReference type="ARBA" id="ARBA00022857"/>
    </source>
</evidence>
<dbReference type="PIRSF" id="PIRSF003314">
    <property type="entry name" value="IPP_isomerase"/>
    <property type="match status" value="1"/>
</dbReference>
<feature type="binding site" evidence="11">
    <location>
        <begin position="280"/>
        <end position="281"/>
    </location>
    <ligand>
        <name>FMN</name>
        <dbReference type="ChEBI" id="CHEBI:58210"/>
    </ligand>
</feature>
<dbReference type="EC" id="5.3.3.2" evidence="11"/>
<dbReference type="InterPro" id="IPR000262">
    <property type="entry name" value="FMN-dep_DH"/>
</dbReference>
<dbReference type="AlphaFoldDB" id="A0A263BUL1"/>
<comment type="function">
    <text evidence="11">Involved in the biosynthesis of isoprenoids. Catalyzes the 1,3-allylic rearrangement of the homoallylic substrate isopentenyl (IPP) to its allylic isomer, dimethylallyl diphosphate (DMAPP).</text>
</comment>
<dbReference type="Pfam" id="PF01070">
    <property type="entry name" value="FMN_dh"/>
    <property type="match status" value="1"/>
</dbReference>
<reference evidence="13 14" key="2">
    <citation type="submission" date="2017-09" db="EMBL/GenBank/DDBJ databases">
        <title>Bacillus patelloidae sp. nov., isolated from the intestinal tract of a marine limpet.</title>
        <authorList>
            <person name="Liu R."/>
            <person name="Dong C."/>
            <person name="Shao Z."/>
        </authorList>
    </citation>
    <scope>NUCLEOTIDE SEQUENCE [LARGE SCALE GENOMIC DNA]</scope>
    <source>
        <strain evidence="13 14">SA5d-4</strain>
    </source>
</reference>
<evidence type="ECO:0000256" key="11">
    <source>
        <dbReference type="HAMAP-Rule" id="MF_00354"/>
    </source>
</evidence>
<evidence type="ECO:0000313" key="14">
    <source>
        <dbReference type="Proteomes" id="UP000217083"/>
    </source>
</evidence>
<keyword evidence="3 11" id="KW-0285">Flavoprotein</keyword>
<evidence type="ECO:0000256" key="5">
    <source>
        <dbReference type="ARBA" id="ARBA00022723"/>
    </source>
</evidence>
<dbReference type="InterPro" id="IPR013785">
    <property type="entry name" value="Aldolase_TIM"/>
</dbReference>
<dbReference type="NCBIfam" id="TIGR02151">
    <property type="entry name" value="IPP_isom_2"/>
    <property type="match status" value="1"/>
</dbReference>
<evidence type="ECO:0000256" key="2">
    <source>
        <dbReference type="ARBA" id="ARBA00022490"/>
    </source>
</evidence>
<comment type="caution">
    <text evidence="11">Lacks conserved residue(s) required for the propagation of feature annotation.</text>
</comment>
<feature type="binding site" evidence="11">
    <location>
        <position position="93"/>
    </location>
    <ligand>
        <name>FMN</name>
        <dbReference type="ChEBI" id="CHEBI:58210"/>
    </ligand>
</feature>
<keyword evidence="5 11" id="KW-0479">Metal-binding</keyword>
<dbReference type="RefSeq" id="WP_094923761.1">
    <property type="nucleotide sequence ID" value="NZ_NPIA01000003.1"/>
</dbReference>
<reference evidence="14" key="1">
    <citation type="submission" date="2017-08" db="EMBL/GenBank/DDBJ databases">
        <authorList>
            <person name="Huang Z."/>
        </authorList>
    </citation>
    <scope>NUCLEOTIDE SEQUENCE [LARGE SCALE GENOMIC DNA]</scope>
    <source>
        <strain evidence="14">SA5d-4</strain>
    </source>
</reference>
<dbReference type="GO" id="GO:0010181">
    <property type="term" value="F:FMN binding"/>
    <property type="evidence" value="ECO:0007669"/>
    <property type="project" value="UniProtKB-UniRule"/>
</dbReference>
<keyword evidence="2 11" id="KW-0963">Cytoplasm</keyword>
<evidence type="ECO:0000313" key="13">
    <source>
        <dbReference type="EMBL" id="OZM57258.1"/>
    </source>
</evidence>
<feature type="binding site" evidence="11">
    <location>
        <position position="153"/>
    </location>
    <ligand>
        <name>Mg(2+)</name>
        <dbReference type="ChEBI" id="CHEBI:18420"/>
    </ligand>
</feature>
<feature type="binding site" evidence="11">
    <location>
        <begin position="6"/>
        <end position="7"/>
    </location>
    <ligand>
        <name>substrate</name>
    </ligand>
</feature>
<protein>
    <recommendedName>
        <fullName evidence="11">Isopentenyl-diphosphate delta-isomerase</fullName>
        <shortName evidence="11">IPP isomerase</shortName>
        <ecNumber evidence="11">5.3.3.2</ecNumber>
    </recommendedName>
    <alternativeName>
        <fullName evidence="11">Isopentenyl diphosphate:dimethylallyl diphosphate isomerase</fullName>
    </alternativeName>
    <alternativeName>
        <fullName evidence="11">Isopentenyl pyrophosphate isomerase</fullName>
    </alternativeName>
    <alternativeName>
        <fullName evidence="11">Type 2 isopentenyl diphosphate isomerase</fullName>
        <shortName evidence="11">IDI-2</shortName>
    </alternativeName>
</protein>
<dbReference type="GO" id="GO:0005737">
    <property type="term" value="C:cytoplasm"/>
    <property type="evidence" value="ECO:0007669"/>
    <property type="project" value="UniProtKB-SubCell"/>
</dbReference>
<dbReference type="GO" id="GO:0016491">
    <property type="term" value="F:oxidoreductase activity"/>
    <property type="evidence" value="ECO:0007669"/>
    <property type="project" value="InterPro"/>
</dbReference>
<organism evidence="13 14">
    <name type="scientific">Lottiidibacillus patelloidae</name>
    <dbReference type="NCBI Taxonomy" id="2670334"/>
    <lineage>
        <taxon>Bacteria</taxon>
        <taxon>Bacillati</taxon>
        <taxon>Bacillota</taxon>
        <taxon>Bacilli</taxon>
        <taxon>Bacillales</taxon>
        <taxon>Bacillaceae</taxon>
        <taxon>Lottiidibacillus</taxon>
    </lineage>
</organism>
<feature type="binding site" evidence="11">
    <location>
        <position position="152"/>
    </location>
    <ligand>
        <name>substrate</name>
    </ligand>
</feature>
<proteinExistence type="inferred from homology"/>
<keyword evidence="14" id="KW-1185">Reference proteome</keyword>
<dbReference type="Proteomes" id="UP000217083">
    <property type="component" value="Unassembled WGS sequence"/>
</dbReference>
<dbReference type="SUPFAM" id="SSF51395">
    <property type="entry name" value="FMN-linked oxidoreductases"/>
    <property type="match status" value="1"/>
</dbReference>
<comment type="subcellular location">
    <subcellularLocation>
        <location evidence="11">Cytoplasm</location>
    </subcellularLocation>
</comment>
<keyword evidence="9 11" id="KW-0413">Isomerase</keyword>
<dbReference type="PANTHER" id="PTHR43665:SF1">
    <property type="entry name" value="ISOPENTENYL-DIPHOSPHATE DELTA-ISOMERASE"/>
    <property type="match status" value="1"/>
</dbReference>
<dbReference type="EMBL" id="NPIA01000003">
    <property type="protein sequence ID" value="OZM57258.1"/>
    <property type="molecule type" value="Genomic_DNA"/>
</dbReference>
<gene>
    <name evidence="11" type="primary">fni</name>
    <name evidence="13" type="ORF">CIB95_07280</name>
</gene>
<comment type="cofactor">
    <cofactor evidence="1 11">
        <name>FMN</name>
        <dbReference type="ChEBI" id="CHEBI:58210"/>
    </cofactor>
</comment>
<feature type="binding site" evidence="11">
    <location>
        <begin position="62"/>
        <end position="64"/>
    </location>
    <ligand>
        <name>FMN</name>
        <dbReference type="ChEBI" id="CHEBI:58210"/>
    </ligand>
</feature>